<protein>
    <submittedName>
        <fullName evidence="1">Uncharacterized protein</fullName>
    </submittedName>
</protein>
<evidence type="ECO:0000313" key="2">
    <source>
        <dbReference type="Proteomes" id="UP000005446"/>
    </source>
</evidence>
<accession>H0EJ50</accession>
<organism evidence="1 2">
    <name type="scientific">Glarea lozoyensis (strain ATCC 74030 / MF5533)</name>
    <dbReference type="NCBI Taxonomy" id="1104152"/>
    <lineage>
        <taxon>Eukaryota</taxon>
        <taxon>Fungi</taxon>
        <taxon>Dikarya</taxon>
        <taxon>Ascomycota</taxon>
        <taxon>Pezizomycotina</taxon>
        <taxon>Leotiomycetes</taxon>
        <taxon>Helotiales</taxon>
        <taxon>Helotiaceae</taxon>
        <taxon>Glarea</taxon>
    </lineage>
</organism>
<name>H0EJ50_GLAL7</name>
<reference evidence="1 2" key="1">
    <citation type="journal article" date="2012" name="Eukaryot. Cell">
        <title>Genome sequence of the fungus Glarea lozoyensis: the first genome sequence of a species from the Helotiaceae family.</title>
        <authorList>
            <person name="Youssar L."/>
            <person name="Gruening B.A."/>
            <person name="Erxleben A."/>
            <person name="Guenther S."/>
            <person name="Huettel W."/>
        </authorList>
    </citation>
    <scope>NUCLEOTIDE SEQUENCE [LARGE SCALE GENOMIC DNA]</scope>
    <source>
        <strain evidence="2">ATCC 74030 / MF5533</strain>
    </source>
</reference>
<dbReference type="Proteomes" id="UP000005446">
    <property type="component" value="Unassembled WGS sequence"/>
</dbReference>
<sequence length="101" mass="11402">MNPMRPPPDPYFQALPWVVAVRVSSAMAKARREKLIRSWASILGLERRDEVEYGGEVVYEGLRGFDVQLLWLARQRAEWGGGGGVTSLRGIHKRGGKYIYA</sequence>
<dbReference type="InParanoid" id="H0EJ50"/>
<keyword evidence="2" id="KW-1185">Reference proteome</keyword>
<evidence type="ECO:0000313" key="1">
    <source>
        <dbReference type="EMBL" id="EHL01483.1"/>
    </source>
</evidence>
<dbReference type="EMBL" id="AGUE01000053">
    <property type="protein sequence ID" value="EHL01483.1"/>
    <property type="molecule type" value="Genomic_DNA"/>
</dbReference>
<dbReference type="HOGENOM" id="CLU_2291982_0_0_1"/>
<proteinExistence type="predicted"/>
<gene>
    <name evidence="1" type="ORF">M7I_2574</name>
</gene>
<dbReference type="AlphaFoldDB" id="H0EJ50"/>
<comment type="caution">
    <text evidence="1">The sequence shown here is derived from an EMBL/GenBank/DDBJ whole genome shotgun (WGS) entry which is preliminary data.</text>
</comment>